<dbReference type="SUPFAM" id="SSF56235">
    <property type="entry name" value="N-terminal nucleophile aminohydrolases (Ntn hydrolases)"/>
    <property type="match status" value="1"/>
</dbReference>
<dbReference type="Proteomes" id="UP000011715">
    <property type="component" value="Unassembled WGS sequence"/>
</dbReference>
<dbReference type="InterPro" id="IPR029055">
    <property type="entry name" value="Ntn_hydrolases_N"/>
</dbReference>
<dbReference type="EMBL" id="GL876974">
    <property type="protein sequence ID" value="KLU90022.1"/>
    <property type="molecule type" value="Genomic_DNA"/>
</dbReference>
<reference evidence="1" key="3">
    <citation type="submission" date="2011-03" db="EMBL/GenBank/DDBJ databases">
        <title>Annotation of Magnaporthe poae ATCC 64411.</title>
        <authorList>
            <person name="Ma L.-J."/>
            <person name="Dead R."/>
            <person name="Young S.K."/>
            <person name="Zeng Q."/>
            <person name="Gargeya S."/>
            <person name="Fitzgerald M."/>
            <person name="Haas B."/>
            <person name="Abouelleil A."/>
            <person name="Alvarado L."/>
            <person name="Arachchi H.M."/>
            <person name="Berlin A."/>
            <person name="Brown A."/>
            <person name="Chapman S.B."/>
            <person name="Chen Z."/>
            <person name="Dunbar C."/>
            <person name="Freedman E."/>
            <person name="Gearin G."/>
            <person name="Gellesch M."/>
            <person name="Goldberg J."/>
            <person name="Griggs A."/>
            <person name="Gujja S."/>
            <person name="Heiman D."/>
            <person name="Howarth C."/>
            <person name="Larson L."/>
            <person name="Lui A."/>
            <person name="MacDonald P.J.P."/>
            <person name="Mehta T."/>
            <person name="Montmayeur A."/>
            <person name="Murphy C."/>
            <person name="Neiman D."/>
            <person name="Pearson M."/>
            <person name="Priest M."/>
            <person name="Roberts A."/>
            <person name="Saif S."/>
            <person name="Shea T."/>
            <person name="Shenoy N."/>
            <person name="Sisk P."/>
            <person name="Stolte C."/>
            <person name="Sykes S."/>
            <person name="Yandava C."/>
            <person name="Wortman J."/>
            <person name="Nusbaum C."/>
            <person name="Birren B."/>
        </authorList>
    </citation>
    <scope>NUCLEOTIDE SEQUENCE</scope>
    <source>
        <strain evidence="1">ATCC 64411</strain>
    </source>
</reference>
<keyword evidence="3" id="KW-1185">Reference proteome</keyword>
<gene>
    <name evidence="1" type="ORF">MAPG_08989</name>
</gene>
<reference evidence="1" key="2">
    <citation type="submission" date="2010-05" db="EMBL/GenBank/DDBJ databases">
        <title>The Genome Sequence of Magnaporthe poae strain ATCC 64411.</title>
        <authorList>
            <consortium name="The Broad Institute Genome Sequencing Platform"/>
            <consortium name="Broad Institute Genome Sequencing Center for Infectious Disease"/>
            <person name="Ma L.-J."/>
            <person name="Dead R."/>
            <person name="Young S."/>
            <person name="Zeng Q."/>
            <person name="Koehrsen M."/>
            <person name="Alvarado L."/>
            <person name="Berlin A."/>
            <person name="Chapman S.B."/>
            <person name="Chen Z."/>
            <person name="Freedman E."/>
            <person name="Gellesch M."/>
            <person name="Goldberg J."/>
            <person name="Griggs A."/>
            <person name="Gujja S."/>
            <person name="Heilman E.R."/>
            <person name="Heiman D."/>
            <person name="Hepburn T."/>
            <person name="Howarth C."/>
            <person name="Jen D."/>
            <person name="Larson L."/>
            <person name="Mehta T."/>
            <person name="Neiman D."/>
            <person name="Pearson M."/>
            <person name="Roberts A."/>
            <person name="Saif S."/>
            <person name="Shea T."/>
            <person name="Shenoy N."/>
            <person name="Sisk P."/>
            <person name="Stolte C."/>
            <person name="Sykes S."/>
            <person name="Walk T."/>
            <person name="White J."/>
            <person name="Yandava C."/>
            <person name="Haas B."/>
            <person name="Nusbaum C."/>
            <person name="Birren B."/>
        </authorList>
    </citation>
    <scope>NUCLEOTIDE SEQUENCE</scope>
    <source>
        <strain evidence="1">ATCC 64411</strain>
    </source>
</reference>
<evidence type="ECO:0000313" key="2">
    <source>
        <dbReference type="EnsemblFungi" id="MAPG_08989T0"/>
    </source>
</evidence>
<dbReference type="EMBL" id="ADBL01002198">
    <property type="status" value="NOT_ANNOTATED_CDS"/>
    <property type="molecule type" value="Genomic_DNA"/>
</dbReference>
<reference evidence="2" key="4">
    <citation type="journal article" date="2015" name="G3 (Bethesda)">
        <title>Genome sequences of three phytopathogenic species of the Magnaporthaceae family of fungi.</title>
        <authorList>
            <person name="Okagaki L.H."/>
            <person name="Nunes C.C."/>
            <person name="Sailsbery J."/>
            <person name="Clay B."/>
            <person name="Brown D."/>
            <person name="John T."/>
            <person name="Oh Y."/>
            <person name="Young N."/>
            <person name="Fitzgerald M."/>
            <person name="Haas B.J."/>
            <person name="Zeng Q."/>
            <person name="Young S."/>
            <person name="Adiconis X."/>
            <person name="Fan L."/>
            <person name="Levin J.Z."/>
            <person name="Mitchell T.K."/>
            <person name="Okubara P.A."/>
            <person name="Farman M.L."/>
            <person name="Kohn L.M."/>
            <person name="Birren B."/>
            <person name="Ma L.-J."/>
            <person name="Dean R.A."/>
        </authorList>
    </citation>
    <scope>NUCLEOTIDE SEQUENCE</scope>
    <source>
        <strain evidence="2">ATCC 64411 / 73-15</strain>
    </source>
</reference>
<evidence type="ECO:0000313" key="1">
    <source>
        <dbReference type="EMBL" id="KLU90022.1"/>
    </source>
</evidence>
<dbReference type="eggNOG" id="KOG2410">
    <property type="taxonomic scope" value="Eukaryota"/>
</dbReference>
<reference evidence="2" key="5">
    <citation type="submission" date="2015-06" db="UniProtKB">
        <authorList>
            <consortium name="EnsemblFungi"/>
        </authorList>
    </citation>
    <scope>IDENTIFICATION</scope>
    <source>
        <strain evidence="2">ATCC 64411</strain>
    </source>
</reference>
<protein>
    <submittedName>
        <fullName evidence="1">Gamma-glutamyltranspeptidase</fullName>
    </submittedName>
</protein>
<dbReference type="AlphaFoldDB" id="A0A0C4E8S1"/>
<accession>A0A0C4E8S1</accession>
<organism evidence="2 3">
    <name type="scientific">Magnaporthiopsis poae (strain ATCC 64411 / 73-15)</name>
    <name type="common">Kentucky bluegrass fungus</name>
    <name type="synonym">Magnaporthe poae</name>
    <dbReference type="NCBI Taxonomy" id="644358"/>
    <lineage>
        <taxon>Eukaryota</taxon>
        <taxon>Fungi</taxon>
        <taxon>Dikarya</taxon>
        <taxon>Ascomycota</taxon>
        <taxon>Pezizomycotina</taxon>
        <taxon>Sordariomycetes</taxon>
        <taxon>Sordariomycetidae</taxon>
        <taxon>Magnaporthales</taxon>
        <taxon>Magnaporthaceae</taxon>
        <taxon>Magnaporthiopsis</taxon>
    </lineage>
</organism>
<proteinExistence type="predicted"/>
<dbReference type="VEuPathDB" id="FungiDB:MAPG_08989"/>
<reference evidence="3" key="1">
    <citation type="submission" date="2010-05" db="EMBL/GenBank/DDBJ databases">
        <title>The genome sequence of Magnaporthe poae strain ATCC 64411.</title>
        <authorList>
            <person name="Ma L.-J."/>
            <person name="Dead R."/>
            <person name="Young S."/>
            <person name="Zeng Q."/>
            <person name="Koehrsen M."/>
            <person name="Alvarado L."/>
            <person name="Berlin A."/>
            <person name="Chapman S.B."/>
            <person name="Chen Z."/>
            <person name="Freedman E."/>
            <person name="Gellesch M."/>
            <person name="Goldberg J."/>
            <person name="Griggs A."/>
            <person name="Gujja S."/>
            <person name="Heilman E.R."/>
            <person name="Heiman D."/>
            <person name="Hepburn T."/>
            <person name="Howarth C."/>
            <person name="Jen D."/>
            <person name="Larson L."/>
            <person name="Mehta T."/>
            <person name="Neiman D."/>
            <person name="Pearson M."/>
            <person name="Roberts A."/>
            <person name="Saif S."/>
            <person name="Shea T."/>
            <person name="Shenoy N."/>
            <person name="Sisk P."/>
            <person name="Stolte C."/>
            <person name="Sykes S."/>
            <person name="Walk T."/>
            <person name="White J."/>
            <person name="Yandava C."/>
            <person name="Haas B."/>
            <person name="Nusbaum C."/>
            <person name="Birren B."/>
        </authorList>
    </citation>
    <scope>NUCLEOTIDE SEQUENCE [LARGE SCALE GENOMIC DNA]</scope>
    <source>
        <strain evidence="3">ATCC 64411 / 73-15</strain>
    </source>
</reference>
<dbReference type="OrthoDB" id="2015213at2759"/>
<sequence length="64" mass="6515">MPLTTTSVYLPASEAVQKLTGRRSVVHSTKGIVACTQPLAAKCGIDILNAGGNAAVSSCSKRPS</sequence>
<name>A0A0C4E8S1_MAGP6</name>
<dbReference type="EnsemblFungi" id="MAPG_08989T0">
    <property type="protein sequence ID" value="MAPG_08989T0"/>
    <property type="gene ID" value="MAPG_08989"/>
</dbReference>
<dbReference type="STRING" id="644358.A0A0C4E8S1"/>
<evidence type="ECO:0000313" key="3">
    <source>
        <dbReference type="Proteomes" id="UP000011715"/>
    </source>
</evidence>